<dbReference type="GO" id="GO:0043190">
    <property type="term" value="C:ATP-binding cassette (ABC) transporter complex"/>
    <property type="evidence" value="ECO:0007669"/>
    <property type="project" value="InterPro"/>
</dbReference>
<keyword evidence="5" id="KW-0732">Signal</keyword>
<comment type="similarity">
    <text evidence="1 4">Belongs to the PstS family.</text>
</comment>
<feature type="signal peptide" evidence="5">
    <location>
        <begin position="1"/>
        <end position="23"/>
    </location>
</feature>
<evidence type="ECO:0000313" key="8">
    <source>
        <dbReference type="Proteomes" id="UP000276899"/>
    </source>
</evidence>
<dbReference type="SUPFAM" id="SSF53850">
    <property type="entry name" value="Periplasmic binding protein-like II"/>
    <property type="match status" value="1"/>
</dbReference>
<evidence type="ECO:0000259" key="6">
    <source>
        <dbReference type="Pfam" id="PF12849"/>
    </source>
</evidence>
<dbReference type="InterPro" id="IPR050962">
    <property type="entry name" value="Phosphate-bind_PstS"/>
</dbReference>
<dbReference type="InterPro" id="IPR024370">
    <property type="entry name" value="PBP_domain"/>
</dbReference>
<dbReference type="Proteomes" id="UP000276899">
    <property type="component" value="Chromosome"/>
</dbReference>
<dbReference type="PANTHER" id="PTHR42996:SF1">
    <property type="entry name" value="PHOSPHATE-BINDING PROTEIN PSTS"/>
    <property type="match status" value="1"/>
</dbReference>
<evidence type="ECO:0000256" key="4">
    <source>
        <dbReference type="PIRNR" id="PIRNR002756"/>
    </source>
</evidence>
<dbReference type="InterPro" id="IPR005673">
    <property type="entry name" value="ABC_phos-bd_PstS"/>
</dbReference>
<dbReference type="Gene3D" id="3.40.190.10">
    <property type="entry name" value="Periplasmic binding protein-like II"/>
    <property type="match status" value="2"/>
</dbReference>
<dbReference type="GO" id="GO:0042301">
    <property type="term" value="F:phosphate ion binding"/>
    <property type="evidence" value="ECO:0007669"/>
    <property type="project" value="InterPro"/>
</dbReference>
<reference evidence="7 8" key="1">
    <citation type="submission" date="2018-12" db="EMBL/GenBank/DDBJ databases">
        <authorList>
            <consortium name="Pathogen Informatics"/>
        </authorList>
    </citation>
    <scope>NUCLEOTIDE SEQUENCE [LARGE SCALE GENOMIC DNA]</scope>
    <source>
        <strain evidence="7 8">NCTC11923</strain>
    </source>
</reference>
<accession>A0A3S4U1Q0</accession>
<evidence type="ECO:0000256" key="3">
    <source>
        <dbReference type="ARBA" id="ARBA00022592"/>
    </source>
</evidence>
<feature type="domain" description="PBP" evidence="6">
    <location>
        <begin position="38"/>
        <end position="325"/>
    </location>
</feature>
<dbReference type="PROSITE" id="PS51257">
    <property type="entry name" value="PROKAR_LIPOPROTEIN"/>
    <property type="match status" value="1"/>
</dbReference>
<dbReference type="CDD" id="cd13565">
    <property type="entry name" value="PBP2_PstS"/>
    <property type="match status" value="1"/>
</dbReference>
<organism evidence="7 8">
    <name type="scientific">Actinomyces slackii</name>
    <dbReference type="NCBI Taxonomy" id="52774"/>
    <lineage>
        <taxon>Bacteria</taxon>
        <taxon>Bacillati</taxon>
        <taxon>Actinomycetota</taxon>
        <taxon>Actinomycetes</taxon>
        <taxon>Actinomycetales</taxon>
        <taxon>Actinomycetaceae</taxon>
        <taxon>Actinomyces</taxon>
    </lineage>
</organism>
<sequence length="356" mass="36100">MLLTRRLALGAAAVALASLTACGRDAGAPAPGANSDLEGEIKGAGATSQADAQDAWMNGFMDLNLAAAVDYAGGGSGAGRTKLIAGAVDFAGSDAAMEAKEAQALGGAVEVPLYISPIAVAYNVPGLGGDTHLNMTGEVIARVFAGDITTWNDPAIAALNEGVDLPELRITVVNRSDDSGTTKNFTAYLHAVAPQAWGHEGAETWPLSGGQSGDGTSGVIQTISAAKGTIGYADASKIPDSLGTVAVGSGEDFVPVSAEAAAATLDASALDEQATDSRVIYSLNHAAAGAYPIILISYLIARQRYDDPRIAEVVKAYFRYMASQEGQEAAAAEAGCAPISQALRERVLAAIDTIGS</sequence>
<dbReference type="GO" id="GO:0035435">
    <property type="term" value="P:phosphate ion transmembrane transport"/>
    <property type="evidence" value="ECO:0007669"/>
    <property type="project" value="InterPro"/>
</dbReference>
<keyword evidence="2 4" id="KW-0813">Transport</keyword>
<gene>
    <name evidence="7" type="primary">pstS2</name>
    <name evidence="7" type="ORF">NCTC11923_00933</name>
</gene>
<evidence type="ECO:0000313" key="7">
    <source>
        <dbReference type="EMBL" id="VEG74299.1"/>
    </source>
</evidence>
<dbReference type="KEGG" id="asla:NCTC11923_00933"/>
<dbReference type="PANTHER" id="PTHR42996">
    <property type="entry name" value="PHOSPHATE-BINDING PROTEIN PSTS"/>
    <property type="match status" value="1"/>
</dbReference>
<keyword evidence="8" id="KW-1185">Reference proteome</keyword>
<proteinExistence type="inferred from homology"/>
<evidence type="ECO:0000256" key="1">
    <source>
        <dbReference type="ARBA" id="ARBA00008725"/>
    </source>
</evidence>
<keyword evidence="3 4" id="KW-0592">Phosphate transport</keyword>
<dbReference type="STRING" id="1278298.GCA_000428685_01837"/>
<evidence type="ECO:0000256" key="2">
    <source>
        <dbReference type="ARBA" id="ARBA00022448"/>
    </source>
</evidence>
<dbReference type="AlphaFoldDB" id="A0A3S4U1Q0"/>
<dbReference type="EMBL" id="LR134363">
    <property type="protein sequence ID" value="VEG74299.1"/>
    <property type="molecule type" value="Genomic_DNA"/>
</dbReference>
<dbReference type="PIRSF" id="PIRSF002756">
    <property type="entry name" value="PstS"/>
    <property type="match status" value="1"/>
</dbReference>
<feature type="chain" id="PRO_5039442779" description="Phosphate-binding protein" evidence="5">
    <location>
        <begin position="24"/>
        <end position="356"/>
    </location>
</feature>
<evidence type="ECO:0000256" key="5">
    <source>
        <dbReference type="SAM" id="SignalP"/>
    </source>
</evidence>
<name>A0A3S4U1Q0_9ACTO</name>
<dbReference type="Pfam" id="PF12849">
    <property type="entry name" value="PBP_like_2"/>
    <property type="match status" value="1"/>
</dbReference>
<protein>
    <recommendedName>
        <fullName evidence="4">Phosphate-binding protein</fullName>
    </recommendedName>
</protein>
<dbReference type="NCBIfam" id="TIGR00975">
    <property type="entry name" value="3a0107s03"/>
    <property type="match status" value="1"/>
</dbReference>